<dbReference type="Pfam" id="PF01453">
    <property type="entry name" value="B_lectin"/>
    <property type="match status" value="1"/>
</dbReference>
<dbReference type="Pfam" id="PF12398">
    <property type="entry name" value="DUF3660"/>
    <property type="match status" value="1"/>
</dbReference>
<evidence type="ECO:0000256" key="1">
    <source>
        <dbReference type="ARBA" id="ARBA00004251"/>
    </source>
</evidence>
<comment type="catalytic activity">
    <reaction evidence="15 16">
        <text>L-seryl-[protein] + ATP = O-phospho-L-seryl-[protein] + ADP + H(+)</text>
        <dbReference type="Rhea" id="RHEA:17989"/>
        <dbReference type="Rhea" id="RHEA-COMP:9863"/>
        <dbReference type="Rhea" id="RHEA-COMP:11604"/>
        <dbReference type="ChEBI" id="CHEBI:15378"/>
        <dbReference type="ChEBI" id="CHEBI:29999"/>
        <dbReference type="ChEBI" id="CHEBI:30616"/>
        <dbReference type="ChEBI" id="CHEBI:83421"/>
        <dbReference type="ChEBI" id="CHEBI:456216"/>
        <dbReference type="EC" id="2.7.11.1"/>
    </reaction>
</comment>
<dbReference type="InterPro" id="IPR000742">
    <property type="entry name" value="EGF"/>
</dbReference>
<keyword evidence="7 16" id="KW-0547">Nucleotide-binding</keyword>
<feature type="domain" description="Protein kinase" evidence="21">
    <location>
        <begin position="535"/>
        <end position="814"/>
    </location>
</feature>
<dbReference type="CDD" id="cd14066">
    <property type="entry name" value="STKc_IRAK"/>
    <property type="match status" value="1"/>
</dbReference>
<comment type="similarity">
    <text evidence="16">Belongs to the protein kinase superfamily. Ser/Thr protein kinase family.</text>
</comment>
<evidence type="ECO:0000256" key="3">
    <source>
        <dbReference type="ARBA" id="ARBA00022527"/>
    </source>
</evidence>
<keyword evidence="3 16" id="KW-0723">Serine/threonine-protein kinase</keyword>
<keyword evidence="11 20" id="KW-0472">Membrane</keyword>
<dbReference type="GO" id="GO:0004674">
    <property type="term" value="F:protein serine/threonine kinase activity"/>
    <property type="evidence" value="ECO:0007669"/>
    <property type="project" value="UniProtKB-KW"/>
</dbReference>
<organism evidence="25 26">
    <name type="scientific">Nepenthes gracilis</name>
    <name type="common">Slender pitcher plant</name>
    <dbReference type="NCBI Taxonomy" id="150966"/>
    <lineage>
        <taxon>Eukaryota</taxon>
        <taxon>Viridiplantae</taxon>
        <taxon>Streptophyta</taxon>
        <taxon>Embryophyta</taxon>
        <taxon>Tracheophyta</taxon>
        <taxon>Spermatophyta</taxon>
        <taxon>Magnoliopsida</taxon>
        <taxon>eudicotyledons</taxon>
        <taxon>Gunneridae</taxon>
        <taxon>Pentapetalae</taxon>
        <taxon>Caryophyllales</taxon>
        <taxon>Nepenthaceae</taxon>
        <taxon>Nepenthes</taxon>
    </lineage>
</organism>
<evidence type="ECO:0000256" key="11">
    <source>
        <dbReference type="ARBA" id="ARBA00023136"/>
    </source>
</evidence>
<evidence type="ECO:0000256" key="6">
    <source>
        <dbReference type="ARBA" id="ARBA00022729"/>
    </source>
</evidence>
<comment type="caution">
    <text evidence="17">Lacks conserved residue(s) required for the propagation of feature annotation.</text>
</comment>
<dbReference type="GO" id="GO:0005886">
    <property type="term" value="C:plasma membrane"/>
    <property type="evidence" value="ECO:0007669"/>
    <property type="project" value="UniProtKB-SubCell"/>
</dbReference>
<keyword evidence="9 16" id="KW-0067">ATP-binding</keyword>
<dbReference type="PROSITE" id="PS00108">
    <property type="entry name" value="PROTEIN_KINASE_ST"/>
    <property type="match status" value="1"/>
</dbReference>
<dbReference type="InterPro" id="IPR001480">
    <property type="entry name" value="Bulb-type_lectin_dom"/>
</dbReference>
<dbReference type="FunFam" id="2.90.10.10:FF:000001">
    <property type="entry name" value="G-type lectin S-receptor-like serine/threonine-protein kinase"/>
    <property type="match status" value="1"/>
</dbReference>
<keyword evidence="4 16" id="KW-0808">Transferase</keyword>
<accession>A0AAD3S6M5</accession>
<dbReference type="PANTHER" id="PTHR27002:SF150">
    <property type="entry name" value="RECEPTOR-LIKE SERINE_THREONINE-PROTEIN KINASE SD1-8"/>
    <property type="match status" value="1"/>
</dbReference>
<evidence type="ECO:0000256" key="17">
    <source>
        <dbReference type="PROSITE-ProRule" id="PRU00076"/>
    </source>
</evidence>
<evidence type="ECO:0000256" key="8">
    <source>
        <dbReference type="ARBA" id="ARBA00022777"/>
    </source>
</evidence>
<evidence type="ECO:0000256" key="9">
    <source>
        <dbReference type="ARBA" id="ARBA00022840"/>
    </source>
</evidence>
<dbReference type="SUPFAM" id="SSF56112">
    <property type="entry name" value="Protein kinase-like (PK-like)"/>
    <property type="match status" value="1"/>
</dbReference>
<dbReference type="Pfam" id="PF00954">
    <property type="entry name" value="S_locus_glycop"/>
    <property type="match status" value="1"/>
</dbReference>
<comment type="caution">
    <text evidence="25">The sequence shown here is derived from an EMBL/GenBank/DDBJ whole genome shotgun (WGS) entry which is preliminary data.</text>
</comment>
<dbReference type="SMART" id="SM00108">
    <property type="entry name" value="B_lectin"/>
    <property type="match status" value="1"/>
</dbReference>
<dbReference type="FunFam" id="1.10.510.10:FF:000060">
    <property type="entry name" value="G-type lectin S-receptor-like serine/threonine-protein kinase"/>
    <property type="match status" value="1"/>
</dbReference>
<dbReference type="PROSITE" id="PS50026">
    <property type="entry name" value="EGF_3"/>
    <property type="match status" value="1"/>
</dbReference>
<evidence type="ECO:0000259" key="21">
    <source>
        <dbReference type="PROSITE" id="PS50011"/>
    </source>
</evidence>
<evidence type="ECO:0000259" key="24">
    <source>
        <dbReference type="PROSITE" id="PS50948"/>
    </source>
</evidence>
<dbReference type="PIRSF" id="PIRSF000641">
    <property type="entry name" value="SRK"/>
    <property type="match status" value="1"/>
</dbReference>
<feature type="domain" description="Apple" evidence="24">
    <location>
        <begin position="345"/>
        <end position="426"/>
    </location>
</feature>
<evidence type="ECO:0000256" key="14">
    <source>
        <dbReference type="ARBA" id="ARBA00047899"/>
    </source>
</evidence>
<comment type="subcellular location">
    <subcellularLocation>
        <location evidence="1">Cell membrane</location>
        <topology evidence="1">Single-pass type I membrane protein</topology>
    </subcellularLocation>
</comment>
<feature type="region of interest" description="Disordered" evidence="19">
    <location>
        <begin position="811"/>
        <end position="841"/>
    </location>
</feature>
<feature type="domain" description="Bulb-type lectin" evidence="23">
    <location>
        <begin position="30"/>
        <end position="150"/>
    </location>
</feature>
<dbReference type="InterPro" id="IPR000719">
    <property type="entry name" value="Prot_kinase_dom"/>
</dbReference>
<evidence type="ECO:0000256" key="16">
    <source>
        <dbReference type="PIRNR" id="PIRNR000641"/>
    </source>
</evidence>
<feature type="transmembrane region" description="Helical" evidence="20">
    <location>
        <begin position="446"/>
        <end position="467"/>
    </location>
</feature>
<keyword evidence="2" id="KW-1003">Cell membrane</keyword>
<evidence type="ECO:0000256" key="5">
    <source>
        <dbReference type="ARBA" id="ARBA00022692"/>
    </source>
</evidence>
<dbReference type="Pfam" id="PF07714">
    <property type="entry name" value="PK_Tyr_Ser-Thr"/>
    <property type="match status" value="1"/>
</dbReference>
<dbReference type="CDD" id="cd01098">
    <property type="entry name" value="PAN_AP_plant"/>
    <property type="match status" value="1"/>
</dbReference>
<keyword evidence="5 20" id="KW-0812">Transmembrane</keyword>
<dbReference type="EC" id="2.7.11.1" evidence="16"/>
<keyword evidence="13" id="KW-0325">Glycoprotein</keyword>
<dbReference type="PROSITE" id="PS50948">
    <property type="entry name" value="PAN"/>
    <property type="match status" value="1"/>
</dbReference>
<dbReference type="GO" id="GO:0005524">
    <property type="term" value="F:ATP binding"/>
    <property type="evidence" value="ECO:0007669"/>
    <property type="project" value="UniProtKB-UniRule"/>
</dbReference>
<dbReference type="EMBL" id="BSYO01000005">
    <property type="protein sequence ID" value="GMH05378.1"/>
    <property type="molecule type" value="Genomic_DNA"/>
</dbReference>
<dbReference type="SMART" id="SM00220">
    <property type="entry name" value="S_TKc"/>
    <property type="match status" value="1"/>
</dbReference>
<dbReference type="InterPro" id="IPR017441">
    <property type="entry name" value="Protein_kinase_ATP_BS"/>
</dbReference>
<dbReference type="Gene3D" id="3.30.200.20">
    <property type="entry name" value="Phosphorylase Kinase, domain 1"/>
    <property type="match status" value="1"/>
</dbReference>
<evidence type="ECO:0000256" key="13">
    <source>
        <dbReference type="ARBA" id="ARBA00023180"/>
    </source>
</evidence>
<evidence type="ECO:0000256" key="12">
    <source>
        <dbReference type="ARBA" id="ARBA00023157"/>
    </source>
</evidence>
<dbReference type="Pfam" id="PF08276">
    <property type="entry name" value="PAN_2"/>
    <property type="match status" value="1"/>
</dbReference>
<dbReference type="SMART" id="SM00473">
    <property type="entry name" value="PAN_AP"/>
    <property type="match status" value="1"/>
</dbReference>
<dbReference type="PROSITE" id="PS50011">
    <property type="entry name" value="PROTEIN_KINASE_DOM"/>
    <property type="match status" value="1"/>
</dbReference>
<evidence type="ECO:0000313" key="25">
    <source>
        <dbReference type="EMBL" id="GMH05378.1"/>
    </source>
</evidence>
<evidence type="ECO:0000256" key="19">
    <source>
        <dbReference type="SAM" id="MobiDB-lite"/>
    </source>
</evidence>
<keyword evidence="8 16" id="KW-0418">Kinase</keyword>
<evidence type="ECO:0000256" key="4">
    <source>
        <dbReference type="ARBA" id="ARBA00022679"/>
    </source>
</evidence>
<evidence type="ECO:0000259" key="22">
    <source>
        <dbReference type="PROSITE" id="PS50026"/>
    </source>
</evidence>
<evidence type="ECO:0000256" key="2">
    <source>
        <dbReference type="ARBA" id="ARBA00022475"/>
    </source>
</evidence>
<keyword evidence="10 20" id="KW-1133">Transmembrane helix</keyword>
<evidence type="ECO:0000256" key="7">
    <source>
        <dbReference type="ARBA" id="ARBA00022741"/>
    </source>
</evidence>
<protein>
    <recommendedName>
        <fullName evidence="16">Receptor-like serine/threonine-protein kinase</fullName>
        <ecNumber evidence="16">2.7.11.1</ecNumber>
    </recommendedName>
</protein>
<reference evidence="25" key="1">
    <citation type="submission" date="2023-05" db="EMBL/GenBank/DDBJ databases">
        <title>Nepenthes gracilis genome sequencing.</title>
        <authorList>
            <person name="Fukushima K."/>
        </authorList>
    </citation>
    <scope>NUCLEOTIDE SEQUENCE</scope>
    <source>
        <strain evidence="25">SING2019-196</strain>
    </source>
</reference>
<dbReference type="GO" id="GO:0048544">
    <property type="term" value="P:recognition of pollen"/>
    <property type="evidence" value="ECO:0007669"/>
    <property type="project" value="InterPro"/>
</dbReference>
<dbReference type="InterPro" id="IPR000858">
    <property type="entry name" value="S_locus_glycoprot_dom"/>
</dbReference>
<keyword evidence="26" id="KW-1185">Reference proteome</keyword>
<feature type="binding site" evidence="18">
    <location>
        <position position="563"/>
    </location>
    <ligand>
        <name>ATP</name>
        <dbReference type="ChEBI" id="CHEBI:30616"/>
    </ligand>
</feature>
<dbReference type="Gene3D" id="1.10.510.10">
    <property type="entry name" value="Transferase(Phosphotransferase) domain 1"/>
    <property type="match status" value="1"/>
</dbReference>
<dbReference type="InterPro" id="IPR008271">
    <property type="entry name" value="Ser/Thr_kinase_AS"/>
</dbReference>
<dbReference type="AlphaFoldDB" id="A0AAD3S6M5"/>
<feature type="domain" description="EGF-like" evidence="22">
    <location>
        <begin position="290"/>
        <end position="326"/>
    </location>
</feature>
<dbReference type="Gene3D" id="2.90.10.10">
    <property type="entry name" value="Bulb-type lectin domain"/>
    <property type="match status" value="1"/>
</dbReference>
<name>A0AAD3S6M5_NEPGR</name>
<evidence type="ECO:0000256" key="10">
    <source>
        <dbReference type="ARBA" id="ARBA00022989"/>
    </source>
</evidence>
<gene>
    <name evidence="25" type="ORF">Nepgr_007218</name>
</gene>
<comment type="catalytic activity">
    <reaction evidence="14 16">
        <text>L-threonyl-[protein] + ATP = O-phospho-L-threonyl-[protein] + ADP + H(+)</text>
        <dbReference type="Rhea" id="RHEA:46608"/>
        <dbReference type="Rhea" id="RHEA-COMP:11060"/>
        <dbReference type="Rhea" id="RHEA-COMP:11605"/>
        <dbReference type="ChEBI" id="CHEBI:15378"/>
        <dbReference type="ChEBI" id="CHEBI:30013"/>
        <dbReference type="ChEBI" id="CHEBI:30616"/>
        <dbReference type="ChEBI" id="CHEBI:61977"/>
        <dbReference type="ChEBI" id="CHEBI:456216"/>
        <dbReference type="EC" id="2.7.11.1"/>
    </reaction>
</comment>
<dbReference type="SUPFAM" id="SSF51110">
    <property type="entry name" value="alpha-D-mannose-specific plant lectins"/>
    <property type="match status" value="1"/>
</dbReference>
<keyword evidence="6" id="KW-0732">Signal</keyword>
<dbReference type="Pfam" id="PF11883">
    <property type="entry name" value="DUF3403"/>
    <property type="match status" value="1"/>
</dbReference>
<evidence type="ECO:0000256" key="20">
    <source>
        <dbReference type="SAM" id="Phobius"/>
    </source>
</evidence>
<evidence type="ECO:0000256" key="15">
    <source>
        <dbReference type="ARBA" id="ARBA00048679"/>
    </source>
</evidence>
<dbReference type="InterPro" id="IPR011009">
    <property type="entry name" value="Kinase-like_dom_sf"/>
</dbReference>
<dbReference type="InterPro" id="IPR022126">
    <property type="entry name" value="S-locus_recpt_kinase"/>
</dbReference>
<dbReference type="InterPro" id="IPR036426">
    <property type="entry name" value="Bulb-type_lectin_dom_sf"/>
</dbReference>
<evidence type="ECO:0000259" key="23">
    <source>
        <dbReference type="PROSITE" id="PS50927"/>
    </source>
</evidence>
<sequence>MEVPTTLLNSHLIFSSFLFFTFHPFFSMALDTLTATESLSINQTLVSAGQTFELGFFSGSSQEKSYVGIWYKNLLPRTIVWVANRDAPVRSSSATLKLGDQSKIVILDQNSSIVWSSSQSQASNPVIQLLDTGNLVVREELDESSGKYIWQSFDHPTDTFLPGQKLGWNLTTGVNLYLTSWTSVDDPSSGPFTFKIDPHGDPEFYLWNGDSKIIYVSGPWIGHRFSGVPEMKSSTSFNFSFLANEDEIYYTFELLNNSVKSRLMVDASGVLNRYAWVPDSNVWNLFWYAPKDQCDNYSECGSFGICNTSALFVCQCMQGFEPKNQQAWALRDGSDGCKRTTKLECEGDGFLQLQNMKVPQSSGAFVNRSMITADCKALCLKNCNCSAYADSDFVNGVGSGCVIWTGDLIDMRSYVQGGQNLYIRLAASDLVGNTTFGNGSNNTKRVVMGVSIALGLAVLVIAGCFVWKRKTLQTICKGKLKKKVSRAGVTERSQDFLLSGAVQSSQRGFSVEVNAEDLELPLFDFDTIAKATDNFSDKNKLGQGGFGRVYKGVLVEGRELAVKRLSKESGQGSEEFKNEVKSIAKLQHRNLVRLLGCCVEREEKMLIYEYLQNKSLDRIIFNKERSKILNWESRFNIICGIARGLMYLHQDSIIRIIHRDLKASNILLDAEMNPKISDFGMARIFGGDETESNNTRRVVGTYGYMSPEYAMDGIFSAKSDVFSFGVLVLEIVTGKKNQGFFNSNDDLNLLGYAWKMWTEGKGTELLDPSIGCAYSKHQVLRCIEVGLLSVQERPEDRPTMSAIVLMLSSESTSLPRPKPPGFCLKSHPAETNSSSRQDESFTVNQVTVTTLEAR</sequence>
<evidence type="ECO:0000256" key="18">
    <source>
        <dbReference type="PROSITE-ProRule" id="PRU10141"/>
    </source>
</evidence>
<dbReference type="PROSITE" id="PS00107">
    <property type="entry name" value="PROTEIN_KINASE_ATP"/>
    <property type="match status" value="1"/>
</dbReference>
<dbReference type="PANTHER" id="PTHR27002">
    <property type="entry name" value="RECEPTOR-LIKE SERINE/THREONINE-PROTEIN KINASE SD1-8"/>
    <property type="match status" value="1"/>
</dbReference>
<dbReference type="Proteomes" id="UP001279734">
    <property type="component" value="Unassembled WGS sequence"/>
</dbReference>
<feature type="compositionally biased region" description="Polar residues" evidence="19">
    <location>
        <begin position="829"/>
        <end position="841"/>
    </location>
</feature>
<dbReference type="CDD" id="cd00028">
    <property type="entry name" value="B_lectin"/>
    <property type="match status" value="1"/>
</dbReference>
<evidence type="ECO:0000313" key="26">
    <source>
        <dbReference type="Proteomes" id="UP001279734"/>
    </source>
</evidence>
<dbReference type="InterPro" id="IPR003609">
    <property type="entry name" value="Pan_app"/>
</dbReference>
<dbReference type="InterPro" id="IPR024171">
    <property type="entry name" value="SRK-like_kinase"/>
</dbReference>
<dbReference type="InterPro" id="IPR021820">
    <property type="entry name" value="S-locus_recpt_kinase_C"/>
</dbReference>
<dbReference type="FunFam" id="3.30.200.20:FF:000195">
    <property type="entry name" value="G-type lectin S-receptor-like serine/threonine-protein kinase"/>
    <property type="match status" value="1"/>
</dbReference>
<proteinExistence type="inferred from homology"/>
<keyword evidence="17" id="KW-0245">EGF-like domain</keyword>
<dbReference type="InterPro" id="IPR001245">
    <property type="entry name" value="Ser-Thr/Tyr_kinase_cat_dom"/>
</dbReference>
<dbReference type="PROSITE" id="PS50927">
    <property type="entry name" value="BULB_LECTIN"/>
    <property type="match status" value="1"/>
</dbReference>
<keyword evidence="12" id="KW-1015">Disulfide bond</keyword>